<sequence>MAAIAFDTLNFARRLKEAGVPEQQAETQAELMAEAFVFNMDSLVTRDYLEACLDARFAAQDARIDARFTEHDKRFDALNAKMDVKFAEVDGKFRLIYWMLAVSIASTTIPALHSLLTS</sequence>
<dbReference type="EMBL" id="BART01017118">
    <property type="protein sequence ID" value="GAG75120.1"/>
    <property type="molecule type" value="Genomic_DNA"/>
</dbReference>
<protein>
    <recommendedName>
        <fullName evidence="3">DUF1640 domain-containing protein</fullName>
    </recommendedName>
</protein>
<feature type="transmembrane region" description="Helical" evidence="1">
    <location>
        <begin position="95"/>
        <end position="116"/>
    </location>
</feature>
<keyword evidence="1" id="KW-0472">Membrane</keyword>
<proteinExistence type="predicted"/>
<organism evidence="2">
    <name type="scientific">marine sediment metagenome</name>
    <dbReference type="NCBI Taxonomy" id="412755"/>
    <lineage>
        <taxon>unclassified sequences</taxon>
        <taxon>metagenomes</taxon>
        <taxon>ecological metagenomes</taxon>
    </lineage>
</organism>
<keyword evidence="1" id="KW-1133">Transmembrane helix</keyword>
<name>X0ZZ41_9ZZZZ</name>
<reference evidence="2" key="1">
    <citation type="journal article" date="2014" name="Front. Microbiol.">
        <title>High frequency of phylogenetically diverse reductive dehalogenase-homologous genes in deep subseafloor sedimentary metagenomes.</title>
        <authorList>
            <person name="Kawai M."/>
            <person name="Futagami T."/>
            <person name="Toyoda A."/>
            <person name="Takaki Y."/>
            <person name="Nishi S."/>
            <person name="Hori S."/>
            <person name="Arai W."/>
            <person name="Tsubouchi T."/>
            <person name="Morono Y."/>
            <person name="Uchiyama I."/>
            <person name="Ito T."/>
            <person name="Fujiyama A."/>
            <person name="Inagaki F."/>
            <person name="Takami H."/>
        </authorList>
    </citation>
    <scope>NUCLEOTIDE SEQUENCE</scope>
    <source>
        <strain evidence="2">Expedition CK06-06</strain>
    </source>
</reference>
<evidence type="ECO:0000313" key="2">
    <source>
        <dbReference type="EMBL" id="GAG75120.1"/>
    </source>
</evidence>
<evidence type="ECO:0008006" key="3">
    <source>
        <dbReference type="Google" id="ProtNLM"/>
    </source>
</evidence>
<dbReference type="Gene3D" id="1.20.5.340">
    <property type="match status" value="1"/>
</dbReference>
<evidence type="ECO:0000256" key="1">
    <source>
        <dbReference type="SAM" id="Phobius"/>
    </source>
</evidence>
<accession>X0ZZ41</accession>
<comment type="caution">
    <text evidence="2">The sequence shown here is derived from an EMBL/GenBank/DDBJ whole genome shotgun (WGS) entry which is preliminary data.</text>
</comment>
<dbReference type="AlphaFoldDB" id="X0ZZ41"/>
<gene>
    <name evidence="2" type="ORF">S01H4_32688</name>
</gene>
<keyword evidence="1" id="KW-0812">Transmembrane</keyword>